<proteinExistence type="predicted"/>
<evidence type="ECO:0000259" key="1">
    <source>
        <dbReference type="SMART" id="SM00470"/>
    </source>
</evidence>
<dbReference type="OrthoDB" id="9771335at2"/>
<dbReference type="Gene3D" id="3.90.1530.10">
    <property type="entry name" value="Conserved hypothetical protein from pyrococcus furiosus pfu- 392566-001, ParB domain"/>
    <property type="match status" value="1"/>
</dbReference>
<dbReference type="GO" id="GO:0007059">
    <property type="term" value="P:chromosome segregation"/>
    <property type="evidence" value="ECO:0007669"/>
    <property type="project" value="TreeGrafter"/>
</dbReference>
<reference evidence="2 3" key="1">
    <citation type="submission" date="2017-05" db="EMBL/GenBank/DDBJ databases">
        <authorList>
            <person name="Varghese N."/>
            <person name="Submissions S."/>
        </authorList>
    </citation>
    <scope>NUCLEOTIDE SEQUENCE [LARGE SCALE GENOMIC DNA]</scope>
    <source>
        <strain evidence="2 3">DSM 16304</strain>
    </source>
</reference>
<dbReference type="AlphaFoldDB" id="A0A521CJP5"/>
<dbReference type="SMART" id="SM00470">
    <property type="entry name" value="ParB"/>
    <property type="match status" value="1"/>
</dbReference>
<name>A0A521CJP5_9BACT</name>
<dbReference type="PANTHER" id="PTHR33375">
    <property type="entry name" value="CHROMOSOME-PARTITIONING PROTEIN PARB-RELATED"/>
    <property type="match status" value="1"/>
</dbReference>
<dbReference type="PANTHER" id="PTHR33375:SF1">
    <property type="entry name" value="CHROMOSOME-PARTITIONING PROTEIN PARB-RELATED"/>
    <property type="match status" value="1"/>
</dbReference>
<feature type="domain" description="ParB-like N-terminal" evidence="1">
    <location>
        <begin position="26"/>
        <end position="117"/>
    </location>
</feature>
<protein>
    <submittedName>
        <fullName evidence="2">ParB/RepB/Spo0J family partition protein</fullName>
    </submittedName>
</protein>
<keyword evidence="3" id="KW-1185">Reference proteome</keyword>
<sequence length="267" mass="30671">MSFKHRLSEIAAKVKADEIKSPIRLEVLKLKDVEPNKYNPNVMGETAFKKLAESVKKVGYIEPILVRYDEAKNKYIIIDGEHRYYLLKHAGIEEAPFLVADIPEEKAVLATGLIDTIRGKFDSDEEAYREYLKLLEETVPTELLEGFFDDDIEALKAVMEEDEEETQELFDHAEIEGQIENVKREAFTVMLSRENMNVVKTLIEKYKRDLQMTDEEAFMKLIKAPITEIENGYVVAGIAYAIQRDLEENGESLEPQGFSDLNDNQEI</sequence>
<dbReference type="GO" id="GO:0045881">
    <property type="term" value="P:positive regulation of sporulation resulting in formation of a cellular spore"/>
    <property type="evidence" value="ECO:0007669"/>
    <property type="project" value="TreeGrafter"/>
</dbReference>
<organism evidence="2 3">
    <name type="scientific">Balnearium lithotrophicum</name>
    <dbReference type="NCBI Taxonomy" id="223788"/>
    <lineage>
        <taxon>Bacteria</taxon>
        <taxon>Pseudomonadati</taxon>
        <taxon>Aquificota</taxon>
        <taxon>Aquificia</taxon>
        <taxon>Desulfurobacteriales</taxon>
        <taxon>Desulfurobacteriaceae</taxon>
        <taxon>Balnearium</taxon>
    </lineage>
</organism>
<dbReference type="InterPro" id="IPR050336">
    <property type="entry name" value="Chromosome_partition/occlusion"/>
</dbReference>
<evidence type="ECO:0000313" key="3">
    <source>
        <dbReference type="Proteomes" id="UP000317315"/>
    </source>
</evidence>
<accession>A0A521CJP5</accession>
<dbReference type="Pfam" id="PF02195">
    <property type="entry name" value="ParB_N"/>
    <property type="match status" value="1"/>
</dbReference>
<gene>
    <name evidence="2" type="ORF">SAMN06269117_11343</name>
</gene>
<dbReference type="EMBL" id="FXTM01000013">
    <property type="protein sequence ID" value="SMO59666.1"/>
    <property type="molecule type" value="Genomic_DNA"/>
</dbReference>
<dbReference type="RefSeq" id="WP_142935603.1">
    <property type="nucleotide sequence ID" value="NZ_FXTM01000013.1"/>
</dbReference>
<dbReference type="InterPro" id="IPR003115">
    <property type="entry name" value="ParB_N"/>
</dbReference>
<dbReference type="SUPFAM" id="SSF110849">
    <property type="entry name" value="ParB/Sulfiredoxin"/>
    <property type="match status" value="1"/>
</dbReference>
<evidence type="ECO:0000313" key="2">
    <source>
        <dbReference type="EMBL" id="SMO59666.1"/>
    </source>
</evidence>
<dbReference type="InterPro" id="IPR036086">
    <property type="entry name" value="ParB/Sulfiredoxin_sf"/>
</dbReference>
<dbReference type="GO" id="GO:0005694">
    <property type="term" value="C:chromosome"/>
    <property type="evidence" value="ECO:0007669"/>
    <property type="project" value="TreeGrafter"/>
</dbReference>
<dbReference type="Proteomes" id="UP000317315">
    <property type="component" value="Unassembled WGS sequence"/>
</dbReference>